<dbReference type="NCBIfam" id="TIGR02227">
    <property type="entry name" value="sigpep_I_bact"/>
    <property type="match status" value="1"/>
</dbReference>
<dbReference type="CDD" id="cd06530">
    <property type="entry name" value="S26_SPase_I"/>
    <property type="match status" value="1"/>
</dbReference>
<dbReference type="InterPro" id="IPR019758">
    <property type="entry name" value="Pept_S26A_signal_pept_1_CS"/>
</dbReference>
<dbReference type="EMBL" id="VIVQ01000001">
    <property type="protein sequence ID" value="TWE13129.1"/>
    <property type="molecule type" value="Genomic_DNA"/>
</dbReference>
<dbReference type="EC" id="3.4.21.89" evidence="4 7"/>
<feature type="region of interest" description="Disordered" evidence="8">
    <location>
        <begin position="1"/>
        <end position="60"/>
    </location>
</feature>
<keyword evidence="7" id="KW-0645">Protease</keyword>
<comment type="caution">
    <text evidence="10">The sequence shown here is derived from an EMBL/GenBank/DDBJ whole genome shotgun (WGS) entry which is preliminary data.</text>
</comment>
<evidence type="ECO:0000256" key="4">
    <source>
        <dbReference type="ARBA" id="ARBA00013208"/>
    </source>
</evidence>
<accession>A0A561EBZ1</accession>
<dbReference type="SUPFAM" id="SSF51306">
    <property type="entry name" value="LexA/Signal peptidase"/>
    <property type="match status" value="1"/>
</dbReference>
<feature type="transmembrane region" description="Helical" evidence="7">
    <location>
        <begin position="100"/>
        <end position="123"/>
    </location>
</feature>
<reference evidence="10 11" key="1">
    <citation type="submission" date="2019-06" db="EMBL/GenBank/DDBJ databases">
        <title>Sequencing the genomes of 1000 actinobacteria strains.</title>
        <authorList>
            <person name="Klenk H.-P."/>
        </authorList>
    </citation>
    <scope>NUCLEOTIDE SEQUENCE [LARGE SCALE GENOMIC DNA]</scope>
    <source>
        <strain evidence="10 11">DSM 19560</strain>
    </source>
</reference>
<evidence type="ECO:0000256" key="3">
    <source>
        <dbReference type="ARBA" id="ARBA00009370"/>
    </source>
</evidence>
<dbReference type="InterPro" id="IPR019533">
    <property type="entry name" value="Peptidase_S26"/>
</dbReference>
<dbReference type="GO" id="GO:0006465">
    <property type="term" value="P:signal peptide processing"/>
    <property type="evidence" value="ECO:0007669"/>
    <property type="project" value="InterPro"/>
</dbReference>
<dbReference type="PRINTS" id="PR00727">
    <property type="entry name" value="LEADERPTASE"/>
</dbReference>
<dbReference type="AlphaFoldDB" id="A0A561EBZ1"/>
<sequence length="311" mass="33302">MGETPLVTSERHRLPGQPGKAGQPEPPVDPEATLEMRRSDVAAVGSVDQAPPRQDAPGVDQTAVFHPVNASGTPGPQEDEEHDTVLKSPARRFFGAVRELSVVVVVALVLSLIVKTFLFQPFWIPSGSMENTLVPGDRVIVSKLTPGVFSLKRGDVIVFKDPGGWLDTPVQKHSGLSGLLIEGLQFVGLYPAGDDHLIKRVIGLPGDHVRCCNAAGQITVNGVGLNEPYIYPGGGTDQVQFNITVPPGDVWVMGDHRGDSADSRFHDNGTGATGSVPEKDIVGRAVAIVWPLDRMSWLSNFSSTFDRVPEP</sequence>
<dbReference type="InterPro" id="IPR000223">
    <property type="entry name" value="Pept_S26A_signal_pept_1"/>
</dbReference>
<protein>
    <recommendedName>
        <fullName evidence="4 7">Signal peptidase I</fullName>
        <ecNumber evidence="4 7">3.4.21.89</ecNumber>
    </recommendedName>
</protein>
<dbReference type="PANTHER" id="PTHR43390:SF1">
    <property type="entry name" value="CHLOROPLAST PROCESSING PEPTIDASE"/>
    <property type="match status" value="1"/>
</dbReference>
<comment type="subcellular location">
    <subcellularLocation>
        <location evidence="2">Cell membrane</location>
        <topology evidence="2">Single-pass type II membrane protein</topology>
    </subcellularLocation>
    <subcellularLocation>
        <location evidence="7">Membrane</location>
        <topology evidence="7">Single-pass type II membrane protein</topology>
    </subcellularLocation>
</comment>
<dbReference type="Gene3D" id="2.10.109.10">
    <property type="entry name" value="Umud Fragment, subunit A"/>
    <property type="match status" value="1"/>
</dbReference>
<feature type="active site" evidence="6">
    <location>
        <position position="128"/>
    </location>
</feature>
<dbReference type="PROSITE" id="PS00761">
    <property type="entry name" value="SPASE_I_3"/>
    <property type="match status" value="1"/>
</dbReference>
<comment type="similarity">
    <text evidence="3 7">Belongs to the peptidase S26 family.</text>
</comment>
<evidence type="ECO:0000256" key="6">
    <source>
        <dbReference type="PIRSR" id="PIRSR600223-1"/>
    </source>
</evidence>
<name>A0A561EBZ1_9MICO</name>
<dbReference type="Proteomes" id="UP000318297">
    <property type="component" value="Unassembled WGS sequence"/>
</dbReference>
<dbReference type="PANTHER" id="PTHR43390">
    <property type="entry name" value="SIGNAL PEPTIDASE I"/>
    <property type="match status" value="1"/>
</dbReference>
<dbReference type="GO" id="GO:0009003">
    <property type="term" value="F:signal peptidase activity"/>
    <property type="evidence" value="ECO:0007669"/>
    <property type="project" value="UniProtKB-EC"/>
</dbReference>
<keyword evidence="7" id="KW-1133">Transmembrane helix</keyword>
<dbReference type="GO" id="GO:0004252">
    <property type="term" value="F:serine-type endopeptidase activity"/>
    <property type="evidence" value="ECO:0007669"/>
    <property type="project" value="InterPro"/>
</dbReference>
<gene>
    <name evidence="10" type="ORF">BKA23_1958</name>
</gene>
<dbReference type="InterPro" id="IPR036286">
    <property type="entry name" value="LexA/Signal_pep-like_sf"/>
</dbReference>
<evidence type="ECO:0000256" key="7">
    <source>
        <dbReference type="RuleBase" id="RU362042"/>
    </source>
</evidence>
<evidence type="ECO:0000256" key="2">
    <source>
        <dbReference type="ARBA" id="ARBA00004401"/>
    </source>
</evidence>
<feature type="domain" description="Peptidase S26" evidence="9">
    <location>
        <begin position="98"/>
        <end position="290"/>
    </location>
</feature>
<evidence type="ECO:0000313" key="10">
    <source>
        <dbReference type="EMBL" id="TWE13129.1"/>
    </source>
</evidence>
<organism evidence="10 11">
    <name type="scientific">Rudaeicoccus suwonensis</name>
    <dbReference type="NCBI Taxonomy" id="657409"/>
    <lineage>
        <taxon>Bacteria</taxon>
        <taxon>Bacillati</taxon>
        <taxon>Actinomycetota</taxon>
        <taxon>Actinomycetes</taxon>
        <taxon>Micrococcales</taxon>
        <taxon>Dermacoccaceae</taxon>
        <taxon>Rudaeicoccus</taxon>
    </lineage>
</organism>
<evidence type="ECO:0000256" key="1">
    <source>
        <dbReference type="ARBA" id="ARBA00000677"/>
    </source>
</evidence>
<keyword evidence="7" id="KW-0472">Membrane</keyword>
<keyword evidence="11" id="KW-1185">Reference proteome</keyword>
<keyword evidence="5 7" id="KW-0378">Hydrolase</keyword>
<evidence type="ECO:0000313" key="11">
    <source>
        <dbReference type="Proteomes" id="UP000318297"/>
    </source>
</evidence>
<evidence type="ECO:0000259" key="9">
    <source>
        <dbReference type="Pfam" id="PF10502"/>
    </source>
</evidence>
<dbReference type="GO" id="GO:0005886">
    <property type="term" value="C:plasma membrane"/>
    <property type="evidence" value="ECO:0007669"/>
    <property type="project" value="UniProtKB-SubCell"/>
</dbReference>
<proteinExistence type="inferred from homology"/>
<keyword evidence="7" id="KW-0812">Transmembrane</keyword>
<feature type="active site" evidence="6">
    <location>
        <position position="199"/>
    </location>
</feature>
<evidence type="ECO:0000256" key="8">
    <source>
        <dbReference type="SAM" id="MobiDB-lite"/>
    </source>
</evidence>
<dbReference type="Pfam" id="PF10502">
    <property type="entry name" value="Peptidase_S26"/>
    <property type="match status" value="1"/>
</dbReference>
<comment type="catalytic activity">
    <reaction evidence="1 7">
        <text>Cleavage of hydrophobic, N-terminal signal or leader sequences from secreted and periplasmic proteins.</text>
        <dbReference type="EC" id="3.4.21.89"/>
    </reaction>
</comment>
<evidence type="ECO:0000256" key="5">
    <source>
        <dbReference type="ARBA" id="ARBA00022801"/>
    </source>
</evidence>